<keyword evidence="2" id="KW-1185">Reference proteome</keyword>
<reference evidence="1 2" key="1">
    <citation type="submission" date="2020-07" db="EMBL/GenBank/DDBJ databases">
        <title>Comparative genomics of pyrophilous fungi reveals a link between fire events and developmental genes.</title>
        <authorList>
            <consortium name="DOE Joint Genome Institute"/>
            <person name="Steindorff A.S."/>
            <person name="Carver A."/>
            <person name="Calhoun S."/>
            <person name="Stillman K."/>
            <person name="Liu H."/>
            <person name="Lipzen A."/>
            <person name="Pangilinan J."/>
            <person name="Labutti K."/>
            <person name="Bruns T.D."/>
            <person name="Grigoriev I.V."/>
        </authorList>
    </citation>
    <scope>NUCLEOTIDE SEQUENCE [LARGE SCALE GENOMIC DNA]</scope>
    <source>
        <strain evidence="1 2">CBS 144469</strain>
    </source>
</reference>
<organism evidence="1 2">
    <name type="scientific">Ephemerocybe angulata</name>
    <dbReference type="NCBI Taxonomy" id="980116"/>
    <lineage>
        <taxon>Eukaryota</taxon>
        <taxon>Fungi</taxon>
        <taxon>Dikarya</taxon>
        <taxon>Basidiomycota</taxon>
        <taxon>Agaricomycotina</taxon>
        <taxon>Agaricomycetes</taxon>
        <taxon>Agaricomycetidae</taxon>
        <taxon>Agaricales</taxon>
        <taxon>Agaricineae</taxon>
        <taxon>Psathyrellaceae</taxon>
        <taxon>Ephemerocybe</taxon>
    </lineage>
</organism>
<comment type="caution">
    <text evidence="1">The sequence shown here is derived from an EMBL/GenBank/DDBJ whole genome shotgun (WGS) entry which is preliminary data.</text>
</comment>
<accession>A0A8H6I3P1</accession>
<dbReference type="AlphaFoldDB" id="A0A8H6I3P1"/>
<evidence type="ECO:0000313" key="2">
    <source>
        <dbReference type="Proteomes" id="UP000521943"/>
    </source>
</evidence>
<protein>
    <submittedName>
        <fullName evidence="1">Uncharacterized protein</fullName>
    </submittedName>
</protein>
<gene>
    <name evidence="1" type="ORF">DFP72DRAFT_845813</name>
</gene>
<name>A0A8H6I3P1_9AGAR</name>
<dbReference type="Proteomes" id="UP000521943">
    <property type="component" value="Unassembled WGS sequence"/>
</dbReference>
<sequence>MSGLRPMRSFSLVFCFGGAKAFSRRTALNSFQASVERPSVLPGLQSRIKPMSEELIQDRLFNSPLLNGCPEKDWRTDSGYSVPSVWILTAWQSVHRLLGTRVPKIAHWRVRTVTTVGARQGKMDRAPYRMSDKRRRFSTGVMLSVSDPSQLEHLGECASIRYASLCHVHVDGYRSDLTVLGLRGSNCITSYRCAWTVAGAARNLAVQFADPPGVTYCNDYGLQIYESVVMT</sequence>
<proteinExistence type="predicted"/>
<evidence type="ECO:0000313" key="1">
    <source>
        <dbReference type="EMBL" id="KAF6757379.1"/>
    </source>
</evidence>
<dbReference type="EMBL" id="JACGCI010000022">
    <property type="protein sequence ID" value="KAF6757379.1"/>
    <property type="molecule type" value="Genomic_DNA"/>
</dbReference>